<dbReference type="Proteomes" id="UP001172457">
    <property type="component" value="Chromosome 2"/>
</dbReference>
<reference evidence="2" key="1">
    <citation type="submission" date="2023-03" db="EMBL/GenBank/DDBJ databases">
        <title>Chromosome-scale reference genome and RAD-based genetic map of yellow starthistle (Centaurea solstitialis) reveal putative structural variation and QTLs associated with invader traits.</title>
        <authorList>
            <person name="Reatini B."/>
            <person name="Cang F.A."/>
            <person name="Jiang Q."/>
            <person name="Mckibben M.T.W."/>
            <person name="Barker M.S."/>
            <person name="Rieseberg L.H."/>
            <person name="Dlugosch K.M."/>
        </authorList>
    </citation>
    <scope>NUCLEOTIDE SEQUENCE</scope>
    <source>
        <strain evidence="2">CAN-66</strain>
        <tissue evidence="2">Leaf</tissue>
    </source>
</reference>
<dbReference type="Gene3D" id="3.30.2350.10">
    <property type="entry name" value="Pseudouridine synthase"/>
    <property type="match status" value="1"/>
</dbReference>
<dbReference type="InterPro" id="IPR020103">
    <property type="entry name" value="PsdUridine_synth_cat_dom_sf"/>
</dbReference>
<keyword evidence="3" id="KW-1185">Reference proteome</keyword>
<dbReference type="InterPro" id="IPR050188">
    <property type="entry name" value="RluA_PseudoU_synthase"/>
</dbReference>
<proteinExistence type="predicted"/>
<dbReference type="Pfam" id="PF00849">
    <property type="entry name" value="PseudoU_synth_2"/>
    <property type="match status" value="1"/>
</dbReference>
<dbReference type="InterPro" id="IPR006145">
    <property type="entry name" value="PsdUridine_synth_RsuA/RluA"/>
</dbReference>
<evidence type="ECO:0000259" key="1">
    <source>
        <dbReference type="Pfam" id="PF00849"/>
    </source>
</evidence>
<dbReference type="EMBL" id="JARYMX010000002">
    <property type="protein sequence ID" value="KAJ9563330.1"/>
    <property type="molecule type" value="Genomic_DNA"/>
</dbReference>
<feature type="domain" description="Pseudouridine synthase RsuA/RluA-like" evidence="1">
    <location>
        <begin position="173"/>
        <end position="344"/>
    </location>
</feature>
<dbReference type="PANTHER" id="PTHR21600:SF53">
    <property type="entry name" value="RNA PSEUDOURIDINE SYNTHASE 3, MITOCHONDRIAL"/>
    <property type="match status" value="1"/>
</dbReference>
<dbReference type="GO" id="GO:0009982">
    <property type="term" value="F:pseudouridine synthase activity"/>
    <property type="evidence" value="ECO:0007669"/>
    <property type="project" value="InterPro"/>
</dbReference>
<sequence length="411" mass="45822">MWLKTTCRQCMPFTVRHFSRVSPPPRDCGESVIRVSNNITHLGPPKAGYKPRQLLSLPPFPSHPLPGKNVSPDSRTTAISWMKYYFSDVDSSVIQSHFNKGLVKMECRYAGQQEQTEPVRIKHNEVMKTGSTIYVPVSIAESRISRRFDTIPSGSLCPNADEIQYLQRLDSALLVLNKPPKVPVKGNMAVHNSMDALAAAALCYDYDEGPKLVHRLDRESSGILLMGRSKESISHLHWLFSDANKTKSSLKAWNDACEATYQKYWALVIGTPKEKEGLICAPLTKVSLNGGKAERVMLAYGSGLEASQEAVTEYRVLGPTISGCSWLELRPLTHHKHQIRVHCAEALGTPIVGDYKELVIPNVAKHLEVQNALKSNSKCKKLNLKGDVLRFVASMPSHMKISWNLMSSYLV</sequence>
<name>A0AA38WRG2_9ASTR</name>
<evidence type="ECO:0000313" key="3">
    <source>
        <dbReference type="Proteomes" id="UP001172457"/>
    </source>
</evidence>
<evidence type="ECO:0000313" key="2">
    <source>
        <dbReference type="EMBL" id="KAJ9563330.1"/>
    </source>
</evidence>
<dbReference type="SUPFAM" id="SSF55120">
    <property type="entry name" value="Pseudouridine synthase"/>
    <property type="match status" value="1"/>
</dbReference>
<dbReference type="AlphaFoldDB" id="A0AA38WRG2"/>
<dbReference type="GO" id="GO:0000455">
    <property type="term" value="P:enzyme-directed rRNA pseudouridine synthesis"/>
    <property type="evidence" value="ECO:0007669"/>
    <property type="project" value="TreeGrafter"/>
</dbReference>
<dbReference type="CDD" id="cd02869">
    <property type="entry name" value="PseudoU_synth_RluA_like"/>
    <property type="match status" value="1"/>
</dbReference>
<protein>
    <recommendedName>
        <fullName evidence="1">Pseudouridine synthase RsuA/RluA-like domain-containing protein</fullName>
    </recommendedName>
</protein>
<comment type="caution">
    <text evidence="2">The sequence shown here is derived from an EMBL/GenBank/DDBJ whole genome shotgun (WGS) entry which is preliminary data.</text>
</comment>
<accession>A0AA38WRG2</accession>
<dbReference type="PANTHER" id="PTHR21600">
    <property type="entry name" value="MITOCHONDRIAL RNA PSEUDOURIDINE SYNTHASE"/>
    <property type="match status" value="1"/>
</dbReference>
<gene>
    <name evidence="2" type="ORF">OSB04_008490</name>
</gene>
<organism evidence="2 3">
    <name type="scientific">Centaurea solstitialis</name>
    <name type="common">yellow star-thistle</name>
    <dbReference type="NCBI Taxonomy" id="347529"/>
    <lineage>
        <taxon>Eukaryota</taxon>
        <taxon>Viridiplantae</taxon>
        <taxon>Streptophyta</taxon>
        <taxon>Embryophyta</taxon>
        <taxon>Tracheophyta</taxon>
        <taxon>Spermatophyta</taxon>
        <taxon>Magnoliopsida</taxon>
        <taxon>eudicotyledons</taxon>
        <taxon>Gunneridae</taxon>
        <taxon>Pentapetalae</taxon>
        <taxon>asterids</taxon>
        <taxon>campanulids</taxon>
        <taxon>Asterales</taxon>
        <taxon>Asteraceae</taxon>
        <taxon>Carduoideae</taxon>
        <taxon>Cardueae</taxon>
        <taxon>Centaureinae</taxon>
        <taxon>Centaurea</taxon>
    </lineage>
</organism>
<dbReference type="GO" id="GO:0003723">
    <property type="term" value="F:RNA binding"/>
    <property type="evidence" value="ECO:0007669"/>
    <property type="project" value="InterPro"/>
</dbReference>